<name>A0A2K1YJ07_POPTR</name>
<dbReference type="Proteomes" id="UP000006729">
    <property type="component" value="Chromosome 11"/>
</dbReference>
<evidence type="ECO:0000313" key="3">
    <source>
        <dbReference type="Proteomes" id="UP000006729"/>
    </source>
</evidence>
<dbReference type="EMBL" id="CM009300">
    <property type="protein sequence ID" value="PNT13008.1"/>
    <property type="molecule type" value="Genomic_DNA"/>
</dbReference>
<proteinExistence type="predicted"/>
<accession>A0A2K1YJ07</accession>
<feature type="transmembrane region" description="Helical" evidence="1">
    <location>
        <begin position="12"/>
        <end position="32"/>
    </location>
</feature>
<keyword evidence="1" id="KW-1133">Transmembrane helix</keyword>
<organism evidence="2 3">
    <name type="scientific">Populus trichocarpa</name>
    <name type="common">Western balsam poplar</name>
    <name type="synonym">Populus balsamifera subsp. trichocarpa</name>
    <dbReference type="NCBI Taxonomy" id="3694"/>
    <lineage>
        <taxon>Eukaryota</taxon>
        <taxon>Viridiplantae</taxon>
        <taxon>Streptophyta</taxon>
        <taxon>Embryophyta</taxon>
        <taxon>Tracheophyta</taxon>
        <taxon>Spermatophyta</taxon>
        <taxon>Magnoliopsida</taxon>
        <taxon>eudicotyledons</taxon>
        <taxon>Gunneridae</taxon>
        <taxon>Pentapetalae</taxon>
        <taxon>rosids</taxon>
        <taxon>fabids</taxon>
        <taxon>Malpighiales</taxon>
        <taxon>Salicaceae</taxon>
        <taxon>Saliceae</taxon>
        <taxon>Populus</taxon>
    </lineage>
</organism>
<keyword evidence="1" id="KW-0812">Transmembrane</keyword>
<evidence type="ECO:0000313" key="2">
    <source>
        <dbReference type="EMBL" id="PNT13008.1"/>
    </source>
</evidence>
<protein>
    <submittedName>
        <fullName evidence="2">Uncharacterized protein</fullName>
    </submittedName>
</protein>
<keyword evidence="3" id="KW-1185">Reference proteome</keyword>
<dbReference type="AlphaFoldDB" id="A0A2K1YJ07"/>
<evidence type="ECO:0000256" key="1">
    <source>
        <dbReference type="SAM" id="Phobius"/>
    </source>
</evidence>
<gene>
    <name evidence="2" type="ORF">POPTR_011G119100</name>
</gene>
<dbReference type="InParanoid" id="A0A2K1YJ07"/>
<reference evidence="2 3" key="1">
    <citation type="journal article" date="2006" name="Science">
        <title>The genome of black cottonwood, Populus trichocarpa (Torr. &amp; Gray).</title>
        <authorList>
            <person name="Tuskan G.A."/>
            <person name="Difazio S."/>
            <person name="Jansson S."/>
            <person name="Bohlmann J."/>
            <person name="Grigoriev I."/>
            <person name="Hellsten U."/>
            <person name="Putnam N."/>
            <person name="Ralph S."/>
            <person name="Rombauts S."/>
            <person name="Salamov A."/>
            <person name="Schein J."/>
            <person name="Sterck L."/>
            <person name="Aerts A."/>
            <person name="Bhalerao R.R."/>
            <person name="Bhalerao R.P."/>
            <person name="Blaudez D."/>
            <person name="Boerjan W."/>
            <person name="Brun A."/>
            <person name="Brunner A."/>
            <person name="Busov V."/>
            <person name="Campbell M."/>
            <person name="Carlson J."/>
            <person name="Chalot M."/>
            <person name="Chapman J."/>
            <person name="Chen G.L."/>
            <person name="Cooper D."/>
            <person name="Coutinho P.M."/>
            <person name="Couturier J."/>
            <person name="Covert S."/>
            <person name="Cronk Q."/>
            <person name="Cunningham R."/>
            <person name="Davis J."/>
            <person name="Degroeve S."/>
            <person name="Dejardin A."/>
            <person name="Depamphilis C."/>
            <person name="Detter J."/>
            <person name="Dirks B."/>
            <person name="Dubchak I."/>
            <person name="Duplessis S."/>
            <person name="Ehlting J."/>
            <person name="Ellis B."/>
            <person name="Gendler K."/>
            <person name="Goodstein D."/>
            <person name="Gribskov M."/>
            <person name="Grimwood J."/>
            <person name="Groover A."/>
            <person name="Gunter L."/>
            <person name="Hamberger B."/>
            <person name="Heinze B."/>
            <person name="Helariutta Y."/>
            <person name="Henrissat B."/>
            <person name="Holligan D."/>
            <person name="Holt R."/>
            <person name="Huang W."/>
            <person name="Islam-Faridi N."/>
            <person name="Jones S."/>
            <person name="Jones-Rhoades M."/>
            <person name="Jorgensen R."/>
            <person name="Joshi C."/>
            <person name="Kangasjarvi J."/>
            <person name="Karlsson J."/>
            <person name="Kelleher C."/>
            <person name="Kirkpatrick R."/>
            <person name="Kirst M."/>
            <person name="Kohler A."/>
            <person name="Kalluri U."/>
            <person name="Larimer F."/>
            <person name="Leebens-Mack J."/>
            <person name="Leple J.C."/>
            <person name="Locascio P."/>
            <person name="Lou Y."/>
            <person name="Lucas S."/>
            <person name="Martin F."/>
            <person name="Montanini B."/>
            <person name="Napoli C."/>
            <person name="Nelson D.R."/>
            <person name="Nelson C."/>
            <person name="Nieminen K."/>
            <person name="Nilsson O."/>
            <person name="Pereda V."/>
            <person name="Peter G."/>
            <person name="Philippe R."/>
            <person name="Pilate G."/>
            <person name="Poliakov A."/>
            <person name="Razumovskaya J."/>
            <person name="Richardson P."/>
            <person name="Rinaldi C."/>
            <person name="Ritland K."/>
            <person name="Rouze P."/>
            <person name="Ryaboy D."/>
            <person name="Schmutz J."/>
            <person name="Schrader J."/>
            <person name="Segerman B."/>
            <person name="Shin H."/>
            <person name="Siddiqui A."/>
            <person name="Sterky F."/>
            <person name="Terry A."/>
            <person name="Tsai C.J."/>
            <person name="Uberbacher E."/>
            <person name="Unneberg P."/>
            <person name="Vahala J."/>
            <person name="Wall K."/>
            <person name="Wessler S."/>
            <person name="Yang G."/>
            <person name="Yin T."/>
            <person name="Douglas C."/>
            <person name="Marra M."/>
            <person name="Sandberg G."/>
            <person name="Van de Peer Y."/>
            <person name="Rokhsar D."/>
        </authorList>
    </citation>
    <scope>NUCLEOTIDE SEQUENCE [LARGE SCALE GENOMIC DNA]</scope>
    <source>
        <strain evidence="3">cv. Nisqually</strain>
    </source>
</reference>
<sequence>MEGKYFKHYQFSLFLPINVFAAWVLCSVYCLMNQLTKTIQIFCSCALLHGWSPTYEIYSYHNLFSCIKITNHLSNAARSTCDSE</sequence>
<keyword evidence="1" id="KW-0472">Membrane</keyword>